<protein>
    <recommendedName>
        <fullName evidence="3 8">Cytochrome c oxidase subunit 3</fullName>
    </recommendedName>
</protein>
<dbReference type="InterPro" id="IPR000298">
    <property type="entry name" value="Cyt_c_oxidase-like_su3"/>
</dbReference>
<evidence type="ECO:0000256" key="4">
    <source>
        <dbReference type="ARBA" id="ARBA00022692"/>
    </source>
</evidence>
<dbReference type="GO" id="GO:0005739">
    <property type="term" value="C:mitochondrion"/>
    <property type="evidence" value="ECO:0007669"/>
    <property type="project" value="TreeGrafter"/>
</dbReference>
<dbReference type="AlphaFoldDB" id="A0A7G9XFH7"/>
<evidence type="ECO:0000256" key="1">
    <source>
        <dbReference type="ARBA" id="ARBA00004141"/>
    </source>
</evidence>
<evidence type="ECO:0000256" key="7">
    <source>
        <dbReference type="ARBA" id="ARBA00023136"/>
    </source>
</evidence>
<keyword evidence="6 9" id="KW-1133">Transmembrane helix</keyword>
<feature type="transmembrane region" description="Helical" evidence="9">
    <location>
        <begin position="32"/>
        <end position="59"/>
    </location>
</feature>
<reference evidence="11" key="1">
    <citation type="submission" date="2020-08" db="EMBL/GenBank/DDBJ databases">
        <title>Mitochondrial genome of the Mason Bee, Osmia pedicornis (Hymenopetra: Megachilidae).</title>
        <authorList>
            <person name="Yoon H.J."/>
            <person name="Park J.S."/>
            <person name="Jeong S.Y."/>
            <person name="Lee K.Y."/>
            <person name="Kim I."/>
        </authorList>
    </citation>
    <scope>NUCLEOTIDE SEQUENCE</scope>
</reference>
<dbReference type="GO" id="GO:0004129">
    <property type="term" value="F:cytochrome-c oxidase activity"/>
    <property type="evidence" value="ECO:0007669"/>
    <property type="project" value="InterPro"/>
</dbReference>
<feature type="transmembrane region" description="Helical" evidence="9">
    <location>
        <begin position="160"/>
        <end position="180"/>
    </location>
</feature>
<evidence type="ECO:0000256" key="6">
    <source>
        <dbReference type="ARBA" id="ARBA00022989"/>
    </source>
</evidence>
<feature type="transmembrane region" description="Helical" evidence="9">
    <location>
        <begin position="79"/>
        <end position="103"/>
    </location>
</feature>
<feature type="transmembrane region" description="Helical" evidence="9">
    <location>
        <begin position="241"/>
        <end position="261"/>
    </location>
</feature>
<dbReference type="CDD" id="cd01665">
    <property type="entry name" value="Cyt_c_Oxidase_III"/>
    <property type="match status" value="1"/>
</dbReference>
<dbReference type="EMBL" id="MT849323">
    <property type="protein sequence ID" value="QNO34135.1"/>
    <property type="molecule type" value="Genomic_DNA"/>
</dbReference>
<keyword evidence="8 11" id="KW-0496">Mitochondrion</keyword>
<evidence type="ECO:0000313" key="11">
    <source>
        <dbReference type="EMBL" id="QNO34135.1"/>
    </source>
</evidence>
<name>A0A7G9XFH7_9HYME</name>
<dbReference type="PANTHER" id="PTHR11403:SF7">
    <property type="entry name" value="CYTOCHROME C OXIDASE SUBUNIT 3"/>
    <property type="match status" value="1"/>
</dbReference>
<accession>A0A7G9XFH7</accession>
<dbReference type="GO" id="GO:0006123">
    <property type="term" value="P:mitochondrial electron transport, cytochrome c to oxygen"/>
    <property type="evidence" value="ECO:0007669"/>
    <property type="project" value="TreeGrafter"/>
</dbReference>
<evidence type="ECO:0000256" key="3">
    <source>
        <dbReference type="ARBA" id="ARBA00015944"/>
    </source>
</evidence>
<dbReference type="InterPro" id="IPR013833">
    <property type="entry name" value="Cyt_c_oxidase_su3_a-hlx"/>
</dbReference>
<dbReference type="InterPro" id="IPR033945">
    <property type="entry name" value="Cyt_c_oxase_su3_dom"/>
</dbReference>
<gene>
    <name evidence="11" type="primary">COIII</name>
</gene>
<dbReference type="GO" id="GO:0016020">
    <property type="term" value="C:membrane"/>
    <property type="evidence" value="ECO:0007669"/>
    <property type="project" value="UniProtKB-SubCell"/>
</dbReference>
<sequence length="262" mass="31460">MSINYNHPFHLVTNSPWPIINAFNLMNFLLSLVMWFFLLNFSLFFFNFFILISSMFFWWRDVIRESTFQGFHSFLVMKLMKFSMILFIVSEIFFFISLFWTYFHSMMSPSIEIGLLWPPKNIIMFNPFSIPLLNSLILISSGISLTWSHNSLLNKNYKESSISLMITIILGMYFSSLQFIEYLEAPFCFNDSIFGSIFFMTTGFHGLHVIIGIIFLFFTFIRLINLHFSSIHHFNFEAASWYWHFVDVVWLFLYISIYWWMF</sequence>
<comment type="subcellular location">
    <subcellularLocation>
        <location evidence="1">Membrane</location>
        <topology evidence="1">Multi-pass membrane protein</topology>
    </subcellularLocation>
</comment>
<dbReference type="Gene3D" id="1.20.120.80">
    <property type="entry name" value="Cytochrome c oxidase, subunit III, four-helix bundle"/>
    <property type="match status" value="1"/>
</dbReference>
<comment type="function">
    <text evidence="8">Component of the cytochrome c oxidase, the last enzyme in the mitochondrial electron transport chain which drives oxidative phosphorylation. The respiratory chain contains 3 multisubunit complexes succinate dehydrogenase (complex II, CII), ubiquinol-cytochrome c oxidoreductase (cytochrome b-c1 complex, complex III, CIII) and cytochrome c oxidase (complex IV, CIV), that cooperate to transfer electrons derived from NADH and succinate to molecular oxygen, creating an electrochemical gradient over the inner membrane that drives transmembrane transport and the ATP synthase. Cytochrome c oxidase is the component of the respiratory chain that catalyzes the reduction of oxygen to water. Electrons originating from reduced cytochrome c in the intermembrane space (IMS) are transferred via the dinuclear copper A center (CU(A)) of subunit 2 and heme A of subunit 1 to the active site in subunit 1, a binuclear center (BNC) formed by heme A3 and copper B (CU(B)). The BNC reduces molecular oxygen to 2 water molecules using 4 electrons from cytochrome c in the IMS and 4 protons from the mitochondrial matrix.</text>
</comment>
<evidence type="ECO:0000256" key="5">
    <source>
        <dbReference type="ARBA" id="ARBA00022967"/>
    </source>
</evidence>
<feature type="transmembrane region" description="Helical" evidence="9">
    <location>
        <begin position="192"/>
        <end position="220"/>
    </location>
</feature>
<dbReference type="Gene3D" id="1.10.287.70">
    <property type="match status" value="1"/>
</dbReference>
<geneLocation type="mitochondrion" evidence="11"/>
<proteinExistence type="inferred from homology"/>
<evidence type="ECO:0000259" key="10">
    <source>
        <dbReference type="PROSITE" id="PS50253"/>
    </source>
</evidence>
<evidence type="ECO:0000256" key="9">
    <source>
        <dbReference type="SAM" id="Phobius"/>
    </source>
</evidence>
<keyword evidence="7 9" id="KW-0472">Membrane</keyword>
<keyword evidence="5" id="KW-1278">Translocase</keyword>
<comment type="similarity">
    <text evidence="2 8">Belongs to the cytochrome c oxidase subunit 3 family.</text>
</comment>
<dbReference type="InterPro" id="IPR035973">
    <property type="entry name" value="Cyt_c_oxidase_su3-like_sf"/>
</dbReference>
<dbReference type="PANTHER" id="PTHR11403">
    <property type="entry name" value="CYTOCHROME C OXIDASE SUBUNIT III"/>
    <property type="match status" value="1"/>
</dbReference>
<dbReference type="SUPFAM" id="SSF81452">
    <property type="entry name" value="Cytochrome c oxidase subunit III-like"/>
    <property type="match status" value="1"/>
</dbReference>
<dbReference type="InterPro" id="IPR024791">
    <property type="entry name" value="Cyt_c/ubiquinol_Oxase_su3"/>
</dbReference>
<organism evidence="11">
    <name type="scientific">Osmia pedicornis</name>
    <dbReference type="NCBI Taxonomy" id="124293"/>
    <lineage>
        <taxon>Eukaryota</taxon>
        <taxon>Metazoa</taxon>
        <taxon>Ecdysozoa</taxon>
        <taxon>Arthropoda</taxon>
        <taxon>Hexapoda</taxon>
        <taxon>Insecta</taxon>
        <taxon>Pterygota</taxon>
        <taxon>Neoptera</taxon>
        <taxon>Endopterygota</taxon>
        <taxon>Hymenoptera</taxon>
        <taxon>Apocrita</taxon>
        <taxon>Aculeata</taxon>
        <taxon>Apoidea</taxon>
        <taxon>Anthophila</taxon>
        <taxon>Megachilidae</taxon>
        <taxon>Megachilinae</taxon>
        <taxon>Osmia</taxon>
    </lineage>
</organism>
<dbReference type="PROSITE" id="PS50253">
    <property type="entry name" value="COX3"/>
    <property type="match status" value="1"/>
</dbReference>
<evidence type="ECO:0000256" key="2">
    <source>
        <dbReference type="ARBA" id="ARBA00010581"/>
    </source>
</evidence>
<evidence type="ECO:0000256" key="8">
    <source>
        <dbReference type="RuleBase" id="RU003375"/>
    </source>
</evidence>
<keyword evidence="4 8" id="KW-0812">Transmembrane</keyword>
<feature type="domain" description="Heme-copper oxidase subunit III family profile" evidence="10">
    <location>
        <begin position="5"/>
        <end position="262"/>
    </location>
</feature>
<dbReference type="Pfam" id="PF00510">
    <property type="entry name" value="COX3"/>
    <property type="match status" value="1"/>
</dbReference>
<feature type="transmembrane region" description="Helical" evidence="9">
    <location>
        <begin position="123"/>
        <end position="148"/>
    </location>
</feature>